<dbReference type="NCBIfam" id="TIGR01707">
    <property type="entry name" value="gspI"/>
    <property type="match status" value="1"/>
</dbReference>
<dbReference type="AlphaFoldDB" id="A0AAP6RZ48"/>
<keyword evidence="5" id="KW-1133">Transmembrane helix</keyword>
<comment type="subunit">
    <text evidence="7">Type II secretion is composed of four main components: the outer membrane complex, the inner membrane complex, the cytoplasmic secretion ATPase and the periplasm-spanning pseudopilus.</text>
</comment>
<evidence type="ECO:0000313" key="11">
    <source>
        <dbReference type="Proteomes" id="UP000245055"/>
    </source>
</evidence>
<dbReference type="EMBL" id="QZDO01000036">
    <property type="protein sequence ID" value="RJL72109.1"/>
    <property type="molecule type" value="Genomic_DNA"/>
</dbReference>
<dbReference type="Proteomes" id="UP000266633">
    <property type="component" value="Unassembled WGS sequence"/>
</dbReference>
<dbReference type="InterPro" id="IPR010052">
    <property type="entry name" value="T2SS_protein-GspI"/>
</dbReference>
<dbReference type="SUPFAM" id="SSF54523">
    <property type="entry name" value="Pili subunits"/>
    <property type="match status" value="1"/>
</dbReference>
<comment type="subcellular location">
    <subcellularLocation>
        <location evidence="7">Cell inner membrane</location>
        <topology evidence="7">Single-pass membrane protein</topology>
    </subcellularLocation>
    <subcellularLocation>
        <location evidence="2">Membrane</location>
        <topology evidence="2">Single-pass membrane protein</topology>
    </subcellularLocation>
</comment>
<dbReference type="PANTHER" id="PTHR38779">
    <property type="entry name" value="TYPE II SECRETION SYSTEM PROTEIN I-RELATED"/>
    <property type="match status" value="1"/>
</dbReference>
<keyword evidence="7" id="KW-0997">Cell inner membrane</keyword>
<dbReference type="Pfam" id="PF02501">
    <property type="entry name" value="T2SSI"/>
    <property type="match status" value="1"/>
</dbReference>
<gene>
    <name evidence="9" type="primary">gspI</name>
    <name evidence="10" type="ORF">D5077_11530</name>
    <name evidence="9" type="ORF">DF213_07340</name>
</gene>
<proteinExistence type="inferred from homology"/>
<comment type="function">
    <text evidence="1">Component of the type II secretion system required for the energy-dependent secretion of extracellular factors such as proteases and toxins from the periplasm. Part of the pseudopilus tip complex that is critical for the recognition and binding of secretion substrates.</text>
</comment>
<evidence type="ECO:0000256" key="4">
    <source>
        <dbReference type="ARBA" id="ARBA00022692"/>
    </source>
</evidence>
<dbReference type="RefSeq" id="WP_024109075.1">
    <property type="nucleotide sequence ID" value="NZ_CP038499.1"/>
</dbReference>
<dbReference type="Gene3D" id="3.30.1300.30">
    <property type="entry name" value="GSPII I/J protein-like"/>
    <property type="match status" value="1"/>
</dbReference>
<keyword evidence="6" id="KW-0472">Membrane</keyword>
<dbReference type="GO" id="GO:0015627">
    <property type="term" value="C:type II protein secretion system complex"/>
    <property type="evidence" value="ECO:0007669"/>
    <property type="project" value="UniProtKB-UniRule"/>
</dbReference>
<evidence type="ECO:0000256" key="3">
    <source>
        <dbReference type="ARBA" id="ARBA00022481"/>
    </source>
</evidence>
<evidence type="ECO:0000256" key="7">
    <source>
        <dbReference type="RuleBase" id="RU368030"/>
    </source>
</evidence>
<comment type="PTM">
    <text evidence="7">Cleaved by prepilin peptidase.</text>
</comment>
<name>A0AAP6RZ48_9GAMM</name>
<keyword evidence="12" id="KW-1185">Reference proteome</keyword>
<evidence type="ECO:0000313" key="9">
    <source>
        <dbReference type="EMBL" id="PWD74546.1"/>
    </source>
</evidence>
<organism evidence="9 11">
    <name type="scientific">Dickeya dianthicola</name>
    <dbReference type="NCBI Taxonomy" id="204039"/>
    <lineage>
        <taxon>Bacteria</taxon>
        <taxon>Pseudomonadati</taxon>
        <taxon>Pseudomonadota</taxon>
        <taxon>Gammaproteobacteria</taxon>
        <taxon>Enterobacterales</taxon>
        <taxon>Pectobacteriaceae</taxon>
        <taxon>Dickeya</taxon>
    </lineage>
</organism>
<evidence type="ECO:0000256" key="5">
    <source>
        <dbReference type="ARBA" id="ARBA00022989"/>
    </source>
</evidence>
<feature type="domain" description="Type II secretion system protein GspI C-terminal" evidence="8">
    <location>
        <begin position="45"/>
        <end position="117"/>
    </location>
</feature>
<keyword evidence="4" id="KW-0812">Transmembrane</keyword>
<accession>A0AAP6RZ48</accession>
<dbReference type="PANTHER" id="PTHR38779:SF2">
    <property type="entry name" value="TYPE II SECRETION SYSTEM PROTEIN I-RELATED"/>
    <property type="match status" value="1"/>
</dbReference>
<comment type="caution">
    <text evidence="9">The sequence shown here is derived from an EMBL/GenBank/DDBJ whole genome shotgun (WGS) entry which is preliminary data.</text>
</comment>
<protein>
    <recommendedName>
        <fullName evidence="7">Type II secretion system protein I</fullName>
        <shortName evidence="7">T2SS minor pseudopilin I</shortName>
    </recommendedName>
</protein>
<dbReference type="GO" id="GO:0015628">
    <property type="term" value="P:protein secretion by the type II secretion system"/>
    <property type="evidence" value="ECO:0007669"/>
    <property type="project" value="UniProtKB-UniRule"/>
</dbReference>
<keyword evidence="7" id="KW-1003">Cell membrane</keyword>
<reference evidence="9 11" key="1">
    <citation type="submission" date="2018-05" db="EMBL/GenBank/DDBJ databases">
        <title>Genomic diversity of pathogens causing Blackleg of Potato in Pakistan.</title>
        <authorList>
            <person name="Sarfraz S."/>
            <person name="Riaz K."/>
            <person name="Oulghazi S."/>
            <person name="Cigna J."/>
            <person name="Sahi S.T."/>
            <person name="Khan S.H."/>
            <person name="Hameed A."/>
            <person name="Faure D."/>
        </authorList>
    </citation>
    <scope>NUCLEOTIDE SEQUENCE [LARGE SCALE GENOMIC DNA]</scope>
    <source>
        <strain evidence="9 11">SS70</strain>
    </source>
</reference>
<keyword evidence="3 7" id="KW-0488">Methylation</keyword>
<dbReference type="InterPro" id="IPR045584">
    <property type="entry name" value="Pilin-like"/>
</dbReference>
<dbReference type="Proteomes" id="UP000245055">
    <property type="component" value="Unassembled WGS sequence"/>
</dbReference>
<dbReference type="EMBL" id="QESZ01000009">
    <property type="protein sequence ID" value="PWD74546.1"/>
    <property type="molecule type" value="Genomic_DNA"/>
</dbReference>
<dbReference type="GO" id="GO:0005886">
    <property type="term" value="C:plasma membrane"/>
    <property type="evidence" value="ECO:0007669"/>
    <property type="project" value="UniProtKB-SubCell"/>
</dbReference>
<comment type="similarity">
    <text evidence="7">Belongs to the GSP I family.</text>
</comment>
<dbReference type="InterPro" id="IPR003413">
    <property type="entry name" value="T2SS_GspI_C"/>
</dbReference>
<evidence type="ECO:0000256" key="6">
    <source>
        <dbReference type="ARBA" id="ARBA00023136"/>
    </source>
</evidence>
<sequence length="122" mass="13230">MTNNKKASGIVLLEVLIAVLILALCSGAILRAFSQEMALTAHTREAIIASWVADNLLVLAHLTPLPASGEPVSGSSIMGNQRWRWELGYTQETESSGIRLLQVRVFDATQPQPLVQLNITPP</sequence>
<evidence type="ECO:0000259" key="8">
    <source>
        <dbReference type="Pfam" id="PF02501"/>
    </source>
</evidence>
<reference evidence="10 12" key="2">
    <citation type="submission" date="2018-09" db="EMBL/GenBank/DDBJ databases">
        <title>Phylogenetic diversity of Pectobacterium and Dickeya strains causing blackleg disease of potato in Morocco.</title>
        <authorList>
            <person name="Oulghazi S."/>
            <person name="Moumni M."/>
            <person name="Faure D."/>
        </authorList>
    </citation>
    <scope>NUCLEOTIDE SEQUENCE [LARGE SCALE GENOMIC DNA]</scope>
    <source>
        <strain evidence="10 12">S4.16.03.LID</strain>
    </source>
</reference>
<evidence type="ECO:0000313" key="12">
    <source>
        <dbReference type="Proteomes" id="UP000266633"/>
    </source>
</evidence>
<evidence type="ECO:0000256" key="1">
    <source>
        <dbReference type="ARBA" id="ARBA00003161"/>
    </source>
</evidence>
<evidence type="ECO:0000313" key="10">
    <source>
        <dbReference type="EMBL" id="RJL72109.1"/>
    </source>
</evidence>
<evidence type="ECO:0000256" key="2">
    <source>
        <dbReference type="ARBA" id="ARBA00004167"/>
    </source>
</evidence>